<organism evidence="1 2">
    <name type="scientific">Hypoxylon rubiginosum</name>
    <dbReference type="NCBI Taxonomy" id="110542"/>
    <lineage>
        <taxon>Eukaryota</taxon>
        <taxon>Fungi</taxon>
        <taxon>Dikarya</taxon>
        <taxon>Ascomycota</taxon>
        <taxon>Pezizomycotina</taxon>
        <taxon>Sordariomycetes</taxon>
        <taxon>Xylariomycetidae</taxon>
        <taxon>Xylariales</taxon>
        <taxon>Hypoxylaceae</taxon>
        <taxon>Hypoxylon</taxon>
    </lineage>
</organism>
<comment type="caution">
    <text evidence="1">The sequence shown here is derived from an EMBL/GenBank/DDBJ whole genome shotgun (WGS) entry which is preliminary data.</text>
</comment>
<sequence length="679" mass="76130">MFHNFSSHKKTSPSPPAPARLNKSCSECTRRKVKCDGGHPCSSCTYYKVSHLCSYRPRNKRNAVSRSTLDEVSEQLKSRTGILEQLFPDIAVDELIGKSRDELLEILRVEPTSKLATGETSGPSSGDPDVVDDSAQVSENGEPAADRQWDESSHQPPVLQAGDDINAINLATDHHRRSYLGVTSISAILRAVFRLCPSAKHRVADQAKRWSETPIQPQTVPFLSGDLSTHLLKEQRCIDFYFEHVHPIVPMLDEEDFRASYSLGHRRDPGWLGLLNMVITIGSIASGSDVLHEQYYEQARTFLDLDSFGAGNLESLQALCLLGGLYLHYRNAPNMAYAVLGGAHRVAIALGLHRESRRRSTNATEVQVQEDATHNKVTRLETRRRTWWSLLCLDTWASMTLGRPTCGRWETATMDTLFPNLATEGDHIAISLRASVNFCLICNRIQHRFAQFSRLTISEAVIFDQELQAWYNSLPSVLRSPTNSPSRLTIAREFMRNRYLNIRLILMRSLILYLAHGRIQKAQLSTEELQIIDTCRTVAGEAIDSIALYWTPNRIHVWNSAWYLFQACMVPLLSIVIEDSRSDPNAESLTSARASLVKALETFSEMKPWMRSSDRGPGIVAAIYEAITGEAEGAGRTPSQDGDSNFFGWYDEQLTFGTELDWGSFLMDDDLQGALFSAQ</sequence>
<gene>
    <name evidence="1" type="ORF">F4821DRAFT_147485</name>
</gene>
<protein>
    <submittedName>
        <fullName evidence="1">Fungal-specific transcription factor domain-containing protein</fullName>
    </submittedName>
</protein>
<keyword evidence="2" id="KW-1185">Reference proteome</keyword>
<proteinExistence type="predicted"/>
<name>A0ACC0CYY1_9PEZI</name>
<evidence type="ECO:0000313" key="1">
    <source>
        <dbReference type="EMBL" id="KAI6085680.1"/>
    </source>
</evidence>
<dbReference type="EMBL" id="MU394323">
    <property type="protein sequence ID" value="KAI6085680.1"/>
    <property type="molecule type" value="Genomic_DNA"/>
</dbReference>
<accession>A0ACC0CYY1</accession>
<dbReference type="Proteomes" id="UP001497680">
    <property type="component" value="Unassembled WGS sequence"/>
</dbReference>
<reference evidence="1 2" key="1">
    <citation type="journal article" date="2022" name="New Phytol.">
        <title>Ecological generalism drives hyperdiversity of secondary metabolite gene clusters in xylarialean endophytes.</title>
        <authorList>
            <person name="Franco M.E.E."/>
            <person name="Wisecaver J.H."/>
            <person name="Arnold A.E."/>
            <person name="Ju Y.M."/>
            <person name="Slot J.C."/>
            <person name="Ahrendt S."/>
            <person name="Moore L.P."/>
            <person name="Eastman K.E."/>
            <person name="Scott K."/>
            <person name="Konkel Z."/>
            <person name="Mondo S.J."/>
            <person name="Kuo A."/>
            <person name="Hayes R.D."/>
            <person name="Haridas S."/>
            <person name="Andreopoulos B."/>
            <person name="Riley R."/>
            <person name="LaButti K."/>
            <person name="Pangilinan J."/>
            <person name="Lipzen A."/>
            <person name="Amirebrahimi M."/>
            <person name="Yan J."/>
            <person name="Adam C."/>
            <person name="Keymanesh K."/>
            <person name="Ng V."/>
            <person name="Louie K."/>
            <person name="Northen T."/>
            <person name="Drula E."/>
            <person name="Henrissat B."/>
            <person name="Hsieh H.M."/>
            <person name="Youens-Clark K."/>
            <person name="Lutzoni F."/>
            <person name="Miadlikowska J."/>
            <person name="Eastwood D.C."/>
            <person name="Hamelin R.C."/>
            <person name="Grigoriev I.V."/>
            <person name="U'Ren J.M."/>
        </authorList>
    </citation>
    <scope>NUCLEOTIDE SEQUENCE [LARGE SCALE GENOMIC DNA]</scope>
    <source>
        <strain evidence="1 2">ER1909</strain>
    </source>
</reference>
<evidence type="ECO:0000313" key="2">
    <source>
        <dbReference type="Proteomes" id="UP001497680"/>
    </source>
</evidence>